<keyword evidence="3" id="KW-1185">Reference proteome</keyword>
<reference evidence="2 3" key="1">
    <citation type="submission" date="2018-11" db="EMBL/GenBank/DDBJ databases">
        <authorList>
            <consortium name="Pathogen Informatics"/>
        </authorList>
    </citation>
    <scope>NUCLEOTIDE SEQUENCE [LARGE SCALE GENOMIC DNA]</scope>
</reference>
<keyword evidence="1" id="KW-1133">Transmembrane helix</keyword>
<organism evidence="2 3">
    <name type="scientific">Dibothriocephalus latus</name>
    <name type="common">Fish tapeworm</name>
    <name type="synonym">Diphyllobothrium latum</name>
    <dbReference type="NCBI Taxonomy" id="60516"/>
    <lineage>
        <taxon>Eukaryota</taxon>
        <taxon>Metazoa</taxon>
        <taxon>Spiralia</taxon>
        <taxon>Lophotrochozoa</taxon>
        <taxon>Platyhelminthes</taxon>
        <taxon>Cestoda</taxon>
        <taxon>Eucestoda</taxon>
        <taxon>Diphyllobothriidea</taxon>
        <taxon>Diphyllobothriidae</taxon>
        <taxon>Dibothriocephalus</taxon>
    </lineage>
</organism>
<proteinExistence type="predicted"/>
<accession>A0A3P7NT06</accession>
<dbReference type="EMBL" id="UYRU01098619">
    <property type="protein sequence ID" value="VDN40433.1"/>
    <property type="molecule type" value="Genomic_DNA"/>
</dbReference>
<keyword evidence="1" id="KW-0812">Transmembrane</keyword>
<sequence>MSLLIRGSVYIPIVWLLEPLTLSRGVFVLIPTLMNFLFECVYRDREKAYALVTLGLMAQSLGADFETGGYLSQLFAILTTLITPSKEAASK</sequence>
<dbReference type="OrthoDB" id="2250022at2759"/>
<evidence type="ECO:0000256" key="1">
    <source>
        <dbReference type="SAM" id="Phobius"/>
    </source>
</evidence>
<keyword evidence="1" id="KW-0472">Membrane</keyword>
<gene>
    <name evidence="2" type="ORF">DILT_LOCUS18238</name>
</gene>
<evidence type="ECO:0000313" key="2">
    <source>
        <dbReference type="EMBL" id="VDN40433.1"/>
    </source>
</evidence>
<protein>
    <submittedName>
        <fullName evidence="2">Uncharacterized protein</fullName>
    </submittedName>
</protein>
<dbReference type="Proteomes" id="UP000281553">
    <property type="component" value="Unassembled WGS sequence"/>
</dbReference>
<evidence type="ECO:0000313" key="3">
    <source>
        <dbReference type="Proteomes" id="UP000281553"/>
    </source>
</evidence>
<name>A0A3P7NT06_DIBLA</name>
<dbReference type="AlphaFoldDB" id="A0A3P7NT06"/>
<feature type="transmembrane region" description="Helical" evidence="1">
    <location>
        <begin position="20"/>
        <end position="38"/>
    </location>
</feature>